<dbReference type="AlphaFoldDB" id="A0A7S4RSL1"/>
<protein>
    <submittedName>
        <fullName evidence="1">Uncharacterized protein</fullName>
    </submittedName>
</protein>
<gene>
    <name evidence="1" type="ORF">DBRI00130_LOCUS23671</name>
</gene>
<evidence type="ECO:0000313" key="1">
    <source>
        <dbReference type="EMBL" id="CAE4623892.1"/>
    </source>
</evidence>
<organism evidence="1">
    <name type="scientific">Ditylum brightwellii</name>
    <dbReference type="NCBI Taxonomy" id="49249"/>
    <lineage>
        <taxon>Eukaryota</taxon>
        <taxon>Sar</taxon>
        <taxon>Stramenopiles</taxon>
        <taxon>Ochrophyta</taxon>
        <taxon>Bacillariophyta</taxon>
        <taxon>Mediophyceae</taxon>
        <taxon>Lithodesmiophycidae</taxon>
        <taxon>Lithodesmiales</taxon>
        <taxon>Lithodesmiaceae</taxon>
        <taxon>Ditylum</taxon>
    </lineage>
</organism>
<reference evidence="1" key="1">
    <citation type="submission" date="2021-01" db="EMBL/GenBank/DDBJ databases">
        <authorList>
            <person name="Corre E."/>
            <person name="Pelletier E."/>
            <person name="Niang G."/>
            <person name="Scheremetjew M."/>
            <person name="Finn R."/>
            <person name="Kale V."/>
            <person name="Holt S."/>
            <person name="Cochrane G."/>
            <person name="Meng A."/>
            <person name="Brown T."/>
            <person name="Cohen L."/>
        </authorList>
    </citation>
    <scope>NUCLEOTIDE SEQUENCE</scope>
    <source>
        <strain evidence="1">GSO104</strain>
    </source>
</reference>
<name>A0A7S4RSL1_9STRA</name>
<dbReference type="EMBL" id="HBNS01030142">
    <property type="protein sequence ID" value="CAE4623892.1"/>
    <property type="molecule type" value="Transcribed_RNA"/>
</dbReference>
<sequence>MNVPSSESSIFDFIGATGEKNSITSRNNIKQHTNSNVLRLSTHWADNVTAQRRKSMCIYKPDILDEDFDQFMATFSGTLSPYCALLEVNAIFLLSSLETSNRQSSTTGICYNSHNEGDDDDDMSAELANLENFTRTLQQELESVERRPSSFQQHRTNMSPRCLLRNNASSNKGDRQQVGRSMSFIDTSNVRRNTKVYEFLQRKIESIIE</sequence>
<proteinExistence type="predicted"/>
<accession>A0A7S4RSL1</accession>